<keyword evidence="2" id="KW-1185">Reference proteome</keyword>
<proteinExistence type="predicted"/>
<organism evidence="1 2">
    <name type="scientific">Sinomicrobium weinanense</name>
    <dbReference type="NCBI Taxonomy" id="2842200"/>
    <lineage>
        <taxon>Bacteria</taxon>
        <taxon>Pseudomonadati</taxon>
        <taxon>Bacteroidota</taxon>
        <taxon>Flavobacteriia</taxon>
        <taxon>Flavobacteriales</taxon>
        <taxon>Flavobacteriaceae</taxon>
        <taxon>Sinomicrobium</taxon>
    </lineage>
</organism>
<sequence length="110" mass="12864">MLAMTRPVMPVLDYLINEDYIAEYFCVNKERPELKCNGQCYLAKLLEKQQQNKKEGIPPIQLKEYPIGFVDILEIPASVSSRDKKHQIEHINHYTREINFSIFHPPSFLG</sequence>
<evidence type="ECO:0000313" key="2">
    <source>
        <dbReference type="Proteomes" id="UP000653730"/>
    </source>
</evidence>
<dbReference type="AlphaFoldDB" id="A0A926JTL6"/>
<comment type="caution">
    <text evidence="1">The sequence shown here is derived from an EMBL/GenBank/DDBJ whole genome shotgun (WGS) entry which is preliminary data.</text>
</comment>
<evidence type="ECO:0000313" key="1">
    <source>
        <dbReference type="EMBL" id="MBC9797146.1"/>
    </source>
</evidence>
<dbReference type="Proteomes" id="UP000653730">
    <property type="component" value="Unassembled WGS sequence"/>
</dbReference>
<accession>A0A926JTL6</accession>
<reference evidence="1 2" key="1">
    <citation type="submission" date="2020-09" db="EMBL/GenBank/DDBJ databases">
        <title>Sinomicrobium weinanense sp. nov., a halophilic bacteria isolated from saline-alkali soil.</title>
        <authorList>
            <person name="Wu P."/>
            <person name="Ren H."/>
            <person name="Mei Y."/>
            <person name="Liang Y."/>
            <person name="Chen Z."/>
        </authorList>
    </citation>
    <scope>NUCLEOTIDE SEQUENCE [LARGE SCALE GENOMIC DNA]</scope>
    <source>
        <strain evidence="1 2">FJxs</strain>
    </source>
</reference>
<gene>
    <name evidence="1" type="ORF">IBL28_14305</name>
</gene>
<dbReference type="EMBL" id="JACVDC010000048">
    <property type="protein sequence ID" value="MBC9797146.1"/>
    <property type="molecule type" value="Genomic_DNA"/>
</dbReference>
<name>A0A926JTL6_9FLAO</name>
<protein>
    <submittedName>
        <fullName evidence="1">Uncharacterized protein</fullName>
    </submittedName>
</protein>